<proteinExistence type="predicted"/>
<evidence type="ECO:0000256" key="1">
    <source>
        <dbReference type="ARBA" id="ARBA00004162"/>
    </source>
</evidence>
<evidence type="ECO:0000256" key="13">
    <source>
        <dbReference type="SAM" id="Phobius"/>
    </source>
</evidence>
<evidence type="ECO:0000256" key="2">
    <source>
        <dbReference type="ARBA" id="ARBA00022448"/>
    </source>
</evidence>
<gene>
    <name evidence="16" type="ORF">GDO54_017949</name>
</gene>
<feature type="signal peptide" evidence="14">
    <location>
        <begin position="1"/>
        <end position="29"/>
    </location>
</feature>
<evidence type="ECO:0000313" key="17">
    <source>
        <dbReference type="Proteomes" id="UP001181693"/>
    </source>
</evidence>
<dbReference type="SMART" id="SM00082">
    <property type="entry name" value="LRRCT"/>
    <property type="match status" value="1"/>
</dbReference>
<feature type="chain" id="PRO_5043752376" description="LRRCT domain-containing protein" evidence="14">
    <location>
        <begin position="30"/>
        <end position="318"/>
    </location>
</feature>
<dbReference type="GO" id="GO:0005886">
    <property type="term" value="C:plasma membrane"/>
    <property type="evidence" value="ECO:0007669"/>
    <property type="project" value="UniProtKB-SubCell"/>
</dbReference>
<protein>
    <recommendedName>
        <fullName evidence="15">LRRCT domain-containing protein</fullName>
    </recommendedName>
</protein>
<dbReference type="PANTHER" id="PTHR24369">
    <property type="entry name" value="ANTIGEN BSP, PUTATIVE-RELATED"/>
    <property type="match status" value="1"/>
</dbReference>
<reference evidence="16" key="1">
    <citation type="thesis" date="2020" institute="ProQuest LLC" country="789 East Eisenhower Parkway, Ann Arbor, MI, USA">
        <title>Comparative Genomics and Chromosome Evolution.</title>
        <authorList>
            <person name="Mudd A.B."/>
        </authorList>
    </citation>
    <scope>NUCLEOTIDE SEQUENCE</scope>
    <source>
        <strain evidence="16">1538</strain>
        <tissue evidence="16">Blood</tissue>
    </source>
</reference>
<evidence type="ECO:0000256" key="6">
    <source>
        <dbReference type="ARBA" id="ARBA00022729"/>
    </source>
</evidence>
<evidence type="ECO:0000256" key="14">
    <source>
        <dbReference type="SAM" id="SignalP"/>
    </source>
</evidence>
<keyword evidence="6 14" id="KW-0732">Signal</keyword>
<dbReference type="PANTHER" id="PTHR24369:SF211">
    <property type="entry name" value="LEUCINE-RICH REPEAT-CONTAINING PROTEIN 15-LIKE"/>
    <property type="match status" value="1"/>
</dbReference>
<dbReference type="InterPro" id="IPR003591">
    <property type="entry name" value="Leu-rich_rpt_typical-subtyp"/>
</dbReference>
<keyword evidence="17" id="KW-1185">Reference proteome</keyword>
<dbReference type="FunFam" id="3.80.10.10:FF:000015">
    <property type="entry name" value="Leucine rich repeat containing 38"/>
    <property type="match status" value="1"/>
</dbReference>
<dbReference type="InterPro" id="IPR001611">
    <property type="entry name" value="Leu-rich_rpt"/>
</dbReference>
<evidence type="ECO:0000256" key="12">
    <source>
        <dbReference type="ARBA" id="ARBA00023303"/>
    </source>
</evidence>
<keyword evidence="5 13" id="KW-0812">Transmembrane</keyword>
<organism evidence="16 17">
    <name type="scientific">Pyxicephalus adspersus</name>
    <name type="common">African bullfrog</name>
    <dbReference type="NCBI Taxonomy" id="30357"/>
    <lineage>
        <taxon>Eukaryota</taxon>
        <taxon>Metazoa</taxon>
        <taxon>Chordata</taxon>
        <taxon>Craniata</taxon>
        <taxon>Vertebrata</taxon>
        <taxon>Euteleostomi</taxon>
        <taxon>Amphibia</taxon>
        <taxon>Batrachia</taxon>
        <taxon>Anura</taxon>
        <taxon>Neobatrachia</taxon>
        <taxon>Ranoidea</taxon>
        <taxon>Pyxicephalidae</taxon>
        <taxon>Pyxicephalinae</taxon>
        <taxon>Pyxicephalus</taxon>
    </lineage>
</organism>
<name>A0AAV3AH22_PYXAD</name>
<accession>A0AAV3AH22</accession>
<dbReference type="EMBL" id="DYDO01000007">
    <property type="protein sequence ID" value="DBA21278.1"/>
    <property type="molecule type" value="Genomic_DNA"/>
</dbReference>
<feature type="transmembrane region" description="Helical" evidence="13">
    <location>
        <begin position="254"/>
        <end position="282"/>
    </location>
</feature>
<comment type="subcellular location">
    <subcellularLocation>
        <location evidence="1">Cell membrane</location>
        <topology evidence="1">Single-pass membrane protein</topology>
    </subcellularLocation>
</comment>
<keyword evidence="4" id="KW-0433">Leucine-rich repeat</keyword>
<evidence type="ECO:0000256" key="9">
    <source>
        <dbReference type="ARBA" id="ARBA00023065"/>
    </source>
</evidence>
<dbReference type="PROSITE" id="PS51450">
    <property type="entry name" value="LRR"/>
    <property type="match status" value="2"/>
</dbReference>
<dbReference type="AlphaFoldDB" id="A0AAV3AH22"/>
<sequence length="318" mass="36354">MPSTLGVGANRLLLLLLLLLPAQYPALDASLKILCCPDICSCSSGKMDCYGKGLHFVPEDLDEDSHTMLLAYNKITGLKTLSFYKYPNLKRLELHNNIIFNIHSQAFQNLKNLTYLDLSSNQLIVLKPEVFQPLSSLKTLNLGNNQISWLPGNILESLTNLQALHLHSNSLNSLRVDILYKLPSLIELRLDGNPWACTCEIQYLLSWMTEHSEAIYEKQRTLCGVPKYLSQYPMLQIEHSSFDHCHNFFTLYEYLYFLLIGIALFAASILLCLLTGITVGFYNRQLLRAQRRPHIFKHKAAKKQEDVINSHRIPMCRI</sequence>
<evidence type="ECO:0000259" key="15">
    <source>
        <dbReference type="SMART" id="SM00082"/>
    </source>
</evidence>
<evidence type="ECO:0000256" key="8">
    <source>
        <dbReference type="ARBA" id="ARBA00022989"/>
    </source>
</evidence>
<evidence type="ECO:0000256" key="4">
    <source>
        <dbReference type="ARBA" id="ARBA00022614"/>
    </source>
</evidence>
<dbReference type="Proteomes" id="UP001181693">
    <property type="component" value="Unassembled WGS sequence"/>
</dbReference>
<dbReference type="Gene3D" id="3.80.10.10">
    <property type="entry name" value="Ribonuclease Inhibitor"/>
    <property type="match status" value="2"/>
</dbReference>
<dbReference type="SUPFAM" id="SSF52058">
    <property type="entry name" value="L domain-like"/>
    <property type="match status" value="1"/>
</dbReference>
<keyword evidence="2" id="KW-0813">Transport</keyword>
<evidence type="ECO:0000256" key="5">
    <source>
        <dbReference type="ARBA" id="ARBA00022692"/>
    </source>
</evidence>
<evidence type="ECO:0000313" key="16">
    <source>
        <dbReference type="EMBL" id="DBA21278.1"/>
    </source>
</evidence>
<dbReference type="Pfam" id="PF13855">
    <property type="entry name" value="LRR_8"/>
    <property type="match status" value="1"/>
</dbReference>
<keyword evidence="7" id="KW-0677">Repeat</keyword>
<dbReference type="GO" id="GO:0071805">
    <property type="term" value="P:potassium ion transmembrane transport"/>
    <property type="evidence" value="ECO:0007669"/>
    <property type="project" value="UniProtKB-ARBA"/>
</dbReference>
<dbReference type="InterPro" id="IPR032675">
    <property type="entry name" value="LRR_dom_sf"/>
</dbReference>
<evidence type="ECO:0000256" key="10">
    <source>
        <dbReference type="ARBA" id="ARBA00023136"/>
    </source>
</evidence>
<evidence type="ECO:0000256" key="11">
    <source>
        <dbReference type="ARBA" id="ARBA00023157"/>
    </source>
</evidence>
<keyword evidence="8 13" id="KW-1133">Transmembrane helix</keyword>
<keyword evidence="9" id="KW-0406">Ion transport</keyword>
<keyword evidence="12" id="KW-0407">Ion channel</keyword>
<keyword evidence="3" id="KW-1003">Cell membrane</keyword>
<evidence type="ECO:0000256" key="3">
    <source>
        <dbReference type="ARBA" id="ARBA00022475"/>
    </source>
</evidence>
<dbReference type="PRINTS" id="PR00019">
    <property type="entry name" value="LEURICHRPT"/>
</dbReference>
<dbReference type="SMART" id="SM00369">
    <property type="entry name" value="LRR_TYP"/>
    <property type="match status" value="4"/>
</dbReference>
<dbReference type="InterPro" id="IPR000483">
    <property type="entry name" value="Cys-rich_flank_reg_C"/>
</dbReference>
<dbReference type="InterPro" id="IPR050541">
    <property type="entry name" value="LRR_TM_domain-containing"/>
</dbReference>
<keyword evidence="11" id="KW-1015">Disulfide bond</keyword>
<keyword evidence="10 13" id="KW-0472">Membrane</keyword>
<comment type="caution">
    <text evidence="16">The sequence shown here is derived from an EMBL/GenBank/DDBJ whole genome shotgun (WGS) entry which is preliminary data.</text>
</comment>
<feature type="domain" description="LRRCT" evidence="15">
    <location>
        <begin position="193"/>
        <end position="246"/>
    </location>
</feature>
<evidence type="ECO:0000256" key="7">
    <source>
        <dbReference type="ARBA" id="ARBA00022737"/>
    </source>
</evidence>